<organism evidence="1 2">
    <name type="scientific">Vararia minispora EC-137</name>
    <dbReference type="NCBI Taxonomy" id="1314806"/>
    <lineage>
        <taxon>Eukaryota</taxon>
        <taxon>Fungi</taxon>
        <taxon>Dikarya</taxon>
        <taxon>Basidiomycota</taxon>
        <taxon>Agaricomycotina</taxon>
        <taxon>Agaricomycetes</taxon>
        <taxon>Russulales</taxon>
        <taxon>Lachnocladiaceae</taxon>
        <taxon>Vararia</taxon>
    </lineage>
</organism>
<evidence type="ECO:0000313" key="1">
    <source>
        <dbReference type="EMBL" id="KAI0032780.1"/>
    </source>
</evidence>
<dbReference type="EMBL" id="MU273536">
    <property type="protein sequence ID" value="KAI0032780.1"/>
    <property type="molecule type" value="Genomic_DNA"/>
</dbReference>
<accession>A0ACB8QM96</accession>
<evidence type="ECO:0000313" key="2">
    <source>
        <dbReference type="Proteomes" id="UP000814128"/>
    </source>
</evidence>
<comment type="caution">
    <text evidence="1">The sequence shown here is derived from an EMBL/GenBank/DDBJ whole genome shotgun (WGS) entry which is preliminary data.</text>
</comment>
<dbReference type="Proteomes" id="UP000814128">
    <property type="component" value="Unassembled WGS sequence"/>
</dbReference>
<name>A0ACB8QM96_9AGAM</name>
<keyword evidence="2" id="KW-1185">Reference proteome</keyword>
<protein>
    <submittedName>
        <fullName evidence="1">AAA-domain-containing protein</fullName>
    </submittedName>
</protein>
<gene>
    <name evidence="1" type="ORF">K488DRAFT_49157</name>
</gene>
<reference evidence="1" key="2">
    <citation type="journal article" date="2022" name="New Phytol.">
        <title>Evolutionary transition to the ectomycorrhizal habit in the genomes of a hyperdiverse lineage of mushroom-forming fungi.</title>
        <authorList>
            <person name="Looney B."/>
            <person name="Miyauchi S."/>
            <person name="Morin E."/>
            <person name="Drula E."/>
            <person name="Courty P.E."/>
            <person name="Kohler A."/>
            <person name="Kuo A."/>
            <person name="LaButti K."/>
            <person name="Pangilinan J."/>
            <person name="Lipzen A."/>
            <person name="Riley R."/>
            <person name="Andreopoulos W."/>
            <person name="He G."/>
            <person name="Johnson J."/>
            <person name="Nolan M."/>
            <person name="Tritt A."/>
            <person name="Barry K.W."/>
            <person name="Grigoriev I.V."/>
            <person name="Nagy L.G."/>
            <person name="Hibbett D."/>
            <person name="Henrissat B."/>
            <person name="Matheny P.B."/>
            <person name="Labbe J."/>
            <person name="Martin F.M."/>
        </authorList>
    </citation>
    <scope>NUCLEOTIDE SEQUENCE</scope>
    <source>
        <strain evidence="1">EC-137</strain>
    </source>
</reference>
<sequence length="1020" mass="110474">MPRHVRIHFVSLRSSLVNLPISLYGPLLERNVRPQHVAVVLSRLGVQKQDIYVGWTGMLAASSVARFSGPTSGRGEGAMETVEMDPQFATGLGLAIGDVVEIGLAHDLPHAKTVMAEPLTPDDWEILELHAEHVESTLLSQVRAAAAGQEVNVWVHGATRVRLRVTDVDPTVRAVLLTTDTEIAIAPKTRRPPPASSKATLSPDAPAFASGAFKTASSSKMALSNSRTKIHSAILRVLPASLVDNLPEAGEDPLLCVPVNMLIRADLGPGPYTAHILRLKPPADPEDVPNLQGSASAETKVLDLTKGGKTSDVESAGGKDAEEVEVMGCGSVPEGQVVVVGGAREPGEVKEWDLVRCVSLFICASSSQTKPSAPVLVRPTRAPVHTLAGIDEILKSCGDFCRAAFVLYKSERVRPGVQCLLVTGRTGAGKTEICKAVARGLQVDPEVYAFSRYIDLARYKDKPVRVLRELFTYWRDKAAWHRPSVLVLDNLDSVVPAEVEHVDSFRFRHAAESFISIFARACGVVLLATAQNQQTLHPSLNTAHVFKKVVALRPPDRDARKQILDLVLDTRLAAAEDLIFDPEHPPNIVALATETEGYSATDLQDFVARAIHQAAMRTAKHLDRDDTIQTTLSMEDFKKTKEGFMPLSLRDVPLQTSTVKWSDIGGLNETRRILRETLEWPTKYAPIFKQSPLRLRSGLLLYGYPGCGKTLLASAVARECGLNFISVKGPELLNKYIGASEKSVRDIFERASAAKPCVLFFDEFDSIAPKRGHDSTGVTDRVVNQLLTLMDGAEGLDGVYVLAATSRPDLIDSALLRPGRLDKSLLCNMPSLAERAEILAAHARKLPVSSTVNFVFIAERTDGFSGADLQALVYNAHLEAVHSDLGMHASLADDPQTESGEEKQVKFVTFGGEEGEGIRSRAEEMALQRRILQLMTAAADPGSREGARPPCMPFFGFANSAQHEITDAHLARALANARPSVSAEEVARLSRIYAAFVSDRSGELPVPPDAGGVGKRATLM</sequence>
<reference evidence="1" key="1">
    <citation type="submission" date="2021-02" db="EMBL/GenBank/DDBJ databases">
        <authorList>
            <consortium name="DOE Joint Genome Institute"/>
            <person name="Ahrendt S."/>
            <person name="Looney B.P."/>
            <person name="Miyauchi S."/>
            <person name="Morin E."/>
            <person name="Drula E."/>
            <person name="Courty P.E."/>
            <person name="Chicoki N."/>
            <person name="Fauchery L."/>
            <person name="Kohler A."/>
            <person name="Kuo A."/>
            <person name="Labutti K."/>
            <person name="Pangilinan J."/>
            <person name="Lipzen A."/>
            <person name="Riley R."/>
            <person name="Andreopoulos W."/>
            <person name="He G."/>
            <person name="Johnson J."/>
            <person name="Barry K.W."/>
            <person name="Grigoriev I.V."/>
            <person name="Nagy L."/>
            <person name="Hibbett D."/>
            <person name="Henrissat B."/>
            <person name="Matheny P.B."/>
            <person name="Labbe J."/>
            <person name="Martin F."/>
        </authorList>
    </citation>
    <scope>NUCLEOTIDE SEQUENCE</scope>
    <source>
        <strain evidence="1">EC-137</strain>
    </source>
</reference>
<proteinExistence type="predicted"/>